<dbReference type="AlphaFoldDB" id="A0AAV5SC79"/>
<feature type="chain" id="PRO_5043686144" evidence="1">
    <location>
        <begin position="20"/>
        <end position="143"/>
    </location>
</feature>
<keyword evidence="3" id="KW-1185">Reference proteome</keyword>
<feature type="non-terminal residue" evidence="2">
    <location>
        <position position="143"/>
    </location>
</feature>
<dbReference type="Proteomes" id="UP001432027">
    <property type="component" value="Unassembled WGS sequence"/>
</dbReference>
<accession>A0AAV5SC79</accession>
<dbReference type="Gene3D" id="2.60.40.3330">
    <property type="match status" value="1"/>
</dbReference>
<dbReference type="PANTHER" id="PTHR21479">
    <property type="match status" value="1"/>
</dbReference>
<evidence type="ECO:0000313" key="3">
    <source>
        <dbReference type="Proteomes" id="UP001432027"/>
    </source>
</evidence>
<dbReference type="EMBL" id="BTSX01000001">
    <property type="protein sequence ID" value="GMS80926.1"/>
    <property type="molecule type" value="Genomic_DNA"/>
</dbReference>
<comment type="caution">
    <text evidence="2">The sequence shown here is derived from an EMBL/GenBank/DDBJ whole genome shotgun (WGS) entry which is preliminary data.</text>
</comment>
<evidence type="ECO:0000256" key="1">
    <source>
        <dbReference type="SAM" id="SignalP"/>
    </source>
</evidence>
<sequence length="143" mass="15978">MKLALMICVIIASLCSVHGFLDPVEIPIRVKGTLTCSTPFRYKLNLEEQDNVVPTDIQVTEWVFSNKKTANYEVSEKAYDMWPENYVEPMLVIHHTCGGNYGCVCKDFGAVGEDLEAKVNVNFESTDLKGCSRCMGGIMYPVI</sequence>
<keyword evidence="1" id="KW-0732">Signal</keyword>
<name>A0AAV5SC79_9BILA</name>
<feature type="signal peptide" evidence="1">
    <location>
        <begin position="1"/>
        <end position="19"/>
    </location>
</feature>
<proteinExistence type="predicted"/>
<dbReference type="InterPro" id="IPR038479">
    <property type="entry name" value="Transthyretin-like_sf"/>
</dbReference>
<gene>
    <name evidence="2" type="ORF">PENTCL1PPCAC_3101</name>
</gene>
<organism evidence="2 3">
    <name type="scientific">Pristionchus entomophagus</name>
    <dbReference type="NCBI Taxonomy" id="358040"/>
    <lineage>
        <taxon>Eukaryota</taxon>
        <taxon>Metazoa</taxon>
        <taxon>Ecdysozoa</taxon>
        <taxon>Nematoda</taxon>
        <taxon>Chromadorea</taxon>
        <taxon>Rhabditida</taxon>
        <taxon>Rhabditina</taxon>
        <taxon>Diplogasteromorpha</taxon>
        <taxon>Diplogasteroidea</taxon>
        <taxon>Neodiplogasteridae</taxon>
        <taxon>Pristionchus</taxon>
    </lineage>
</organism>
<protein>
    <submittedName>
        <fullName evidence="2">Uncharacterized protein</fullName>
    </submittedName>
</protein>
<evidence type="ECO:0000313" key="2">
    <source>
        <dbReference type="EMBL" id="GMS80926.1"/>
    </source>
</evidence>
<reference evidence="2" key="1">
    <citation type="submission" date="2023-10" db="EMBL/GenBank/DDBJ databases">
        <title>Genome assembly of Pristionchus species.</title>
        <authorList>
            <person name="Yoshida K."/>
            <person name="Sommer R.J."/>
        </authorList>
    </citation>
    <scope>NUCLEOTIDE SEQUENCE</scope>
    <source>
        <strain evidence="2">RS0144</strain>
    </source>
</reference>
<dbReference type="PANTHER" id="PTHR21479:SF22">
    <property type="entry name" value="PROTEIN CBG07241"/>
    <property type="match status" value="1"/>
</dbReference>